<dbReference type="InterPro" id="IPR036890">
    <property type="entry name" value="HATPase_C_sf"/>
</dbReference>
<dbReference type="InterPro" id="IPR000014">
    <property type="entry name" value="PAS"/>
</dbReference>
<name>A0ABU1ZSX0_9BURK</name>
<keyword evidence="3" id="KW-0902">Two-component regulatory system</keyword>
<dbReference type="Gene3D" id="3.30.450.20">
    <property type="entry name" value="PAS domain"/>
    <property type="match status" value="2"/>
</dbReference>
<dbReference type="EMBL" id="JAVDXO010000013">
    <property type="protein sequence ID" value="MDR7308659.1"/>
    <property type="molecule type" value="Genomic_DNA"/>
</dbReference>
<evidence type="ECO:0000313" key="5">
    <source>
        <dbReference type="EMBL" id="MDR7308659.1"/>
    </source>
</evidence>
<reference evidence="5 6" key="1">
    <citation type="submission" date="2023-07" db="EMBL/GenBank/DDBJ databases">
        <title>Sorghum-associated microbial communities from plants grown in Nebraska, USA.</title>
        <authorList>
            <person name="Schachtman D."/>
        </authorList>
    </citation>
    <scope>NUCLEOTIDE SEQUENCE [LARGE SCALE GENOMIC DNA]</scope>
    <source>
        <strain evidence="5 6">BE308</strain>
    </source>
</reference>
<feature type="domain" description="PAC" evidence="4">
    <location>
        <begin position="173"/>
        <end position="224"/>
    </location>
</feature>
<evidence type="ECO:0000256" key="2">
    <source>
        <dbReference type="ARBA" id="ARBA00022777"/>
    </source>
</evidence>
<dbReference type="SUPFAM" id="SSF55785">
    <property type="entry name" value="PYP-like sensor domain (PAS domain)"/>
    <property type="match status" value="2"/>
</dbReference>
<dbReference type="RefSeq" id="WP_310346283.1">
    <property type="nucleotide sequence ID" value="NZ_JAVDXO010000013.1"/>
</dbReference>
<evidence type="ECO:0000256" key="1">
    <source>
        <dbReference type="ARBA" id="ARBA00022679"/>
    </source>
</evidence>
<evidence type="ECO:0000259" key="4">
    <source>
        <dbReference type="PROSITE" id="PS50113"/>
    </source>
</evidence>
<dbReference type="SMART" id="SM00086">
    <property type="entry name" value="PAC"/>
    <property type="match status" value="2"/>
</dbReference>
<dbReference type="Gene3D" id="1.20.5.1930">
    <property type="match status" value="1"/>
</dbReference>
<dbReference type="Pfam" id="PF07730">
    <property type="entry name" value="HisKA_3"/>
    <property type="match status" value="1"/>
</dbReference>
<evidence type="ECO:0000313" key="6">
    <source>
        <dbReference type="Proteomes" id="UP001268089"/>
    </source>
</evidence>
<dbReference type="InterPro" id="IPR050482">
    <property type="entry name" value="Sensor_HK_TwoCompSys"/>
</dbReference>
<evidence type="ECO:0000256" key="3">
    <source>
        <dbReference type="ARBA" id="ARBA00023012"/>
    </source>
</evidence>
<keyword evidence="1" id="KW-0808">Transferase</keyword>
<dbReference type="PANTHER" id="PTHR24421:SF59">
    <property type="entry name" value="OXYGEN SENSOR HISTIDINE KINASE NREB"/>
    <property type="match status" value="1"/>
</dbReference>
<dbReference type="Proteomes" id="UP001268089">
    <property type="component" value="Unassembled WGS sequence"/>
</dbReference>
<dbReference type="NCBIfam" id="TIGR00229">
    <property type="entry name" value="sensory_box"/>
    <property type="match status" value="2"/>
</dbReference>
<organism evidence="5 6">
    <name type="scientific">Rhodoferax saidenbachensis</name>
    <dbReference type="NCBI Taxonomy" id="1484693"/>
    <lineage>
        <taxon>Bacteria</taxon>
        <taxon>Pseudomonadati</taxon>
        <taxon>Pseudomonadota</taxon>
        <taxon>Betaproteobacteria</taxon>
        <taxon>Burkholderiales</taxon>
        <taxon>Comamonadaceae</taxon>
        <taxon>Rhodoferax</taxon>
    </lineage>
</organism>
<keyword evidence="6" id="KW-1185">Reference proteome</keyword>
<dbReference type="Gene3D" id="3.30.565.10">
    <property type="entry name" value="Histidine kinase-like ATPase, C-terminal domain"/>
    <property type="match status" value="1"/>
</dbReference>
<dbReference type="InterPro" id="IPR035965">
    <property type="entry name" value="PAS-like_dom_sf"/>
</dbReference>
<dbReference type="InterPro" id="IPR011712">
    <property type="entry name" value="Sig_transdc_His_kin_sub3_dim/P"/>
</dbReference>
<dbReference type="InterPro" id="IPR001610">
    <property type="entry name" value="PAC"/>
</dbReference>
<dbReference type="InterPro" id="IPR013656">
    <property type="entry name" value="PAS_4"/>
</dbReference>
<dbReference type="CDD" id="cd00130">
    <property type="entry name" value="PAS"/>
    <property type="match status" value="1"/>
</dbReference>
<proteinExistence type="predicted"/>
<comment type="caution">
    <text evidence="5">The sequence shown here is derived from an EMBL/GenBank/DDBJ whole genome shotgun (WGS) entry which is preliminary data.</text>
</comment>
<sequence length="436" mass="49609">MPIEKILDRTPLEIAALLEAQVYVERIPGVLKTGQESRMEFRYCDVQGGVRGGDMRLVPEFGLDGAVASVLVVTRDITERKRMEEALREREQRYRGIFDNVLDMLDMLDMLYLLEVTPDRHFRNLEVNPAFEKSAGISSAELVGKFIEETVPEETANIIIVQYRRCIEAGTAIDEEVSLDMPSGLRHYHSTLIPVRDDSGRIYRIVGISSDITERKRMEYDLKESQHLLRQLAARNETAREDERKHFTREIHDELGQHLLALRLGLSVMDLQFGATNASLHEKTQRLIEMVDTTIKVVRNVVASLRPAVLDMGIVSALEWLVGAYSERTGIQCELNVSEDEVPLDDARSTAIFRVVQETLTNIVRHAQANKVEITLERNETNYFLEVRDNGQGFDPSIRKEKSFGLVSIRERALMQGARLMYAACRGGRRFGCVSR</sequence>
<dbReference type="Pfam" id="PF02518">
    <property type="entry name" value="HATPase_c"/>
    <property type="match status" value="1"/>
</dbReference>
<gene>
    <name evidence="5" type="ORF">J2X15_003980</name>
</gene>
<feature type="domain" description="PAC" evidence="4">
    <location>
        <begin position="37"/>
        <end position="89"/>
    </location>
</feature>
<dbReference type="InterPro" id="IPR000700">
    <property type="entry name" value="PAS-assoc_C"/>
</dbReference>
<dbReference type="SUPFAM" id="SSF55874">
    <property type="entry name" value="ATPase domain of HSP90 chaperone/DNA topoisomerase II/histidine kinase"/>
    <property type="match status" value="1"/>
</dbReference>
<protein>
    <submittedName>
        <fullName evidence="5">PAS domain S-box-containing protein</fullName>
    </submittedName>
</protein>
<dbReference type="PROSITE" id="PS50113">
    <property type="entry name" value="PAC"/>
    <property type="match status" value="2"/>
</dbReference>
<dbReference type="Pfam" id="PF08448">
    <property type="entry name" value="PAS_4"/>
    <property type="match status" value="1"/>
</dbReference>
<dbReference type="CDD" id="cd16917">
    <property type="entry name" value="HATPase_UhpB-NarQ-NarX-like"/>
    <property type="match status" value="1"/>
</dbReference>
<dbReference type="PANTHER" id="PTHR24421">
    <property type="entry name" value="NITRATE/NITRITE SENSOR PROTEIN NARX-RELATED"/>
    <property type="match status" value="1"/>
</dbReference>
<accession>A0ABU1ZSX0</accession>
<keyword evidence="2" id="KW-0418">Kinase</keyword>
<dbReference type="InterPro" id="IPR003594">
    <property type="entry name" value="HATPase_dom"/>
</dbReference>